<dbReference type="PANTHER" id="PTHR12945">
    <property type="entry name" value="TRANSLATION INITIATION FACTOR EIF3-RELATED"/>
    <property type="match status" value="1"/>
</dbReference>
<evidence type="ECO:0000313" key="9">
    <source>
        <dbReference type="Proteomes" id="UP001370490"/>
    </source>
</evidence>
<name>A0AAN8UGY4_9MAGN</name>
<sequence>MVQGFLRIDTLSLLLSMANVTAHSDALIMDVVGGLVTGAVAERLGGLFQSLCTLPIDGIFYNSQTAERKNMLVRFRKFRRSVGESKKLSTSSVKAVYSSGLWSPDKTSCQGIWSIRQKSYFAYLFGVKEPGFYGAIVNSLSFCLLDSFGCIGLFANITGDEFHIISEHKFFPSTSMTTTTMEPTHRLRNIAASTLNKNTVLTPPPSKAKTSLTTQAFPKCNNMKTSINNLLTKISRKTIARLITVSSPCSIERRFNDISAPRKLSLSAKFLDSEKSITFFVNLITTLTTGCPNKSSSSSRKGLPKYITGLALFALFILDRGSGLSPPGNVNAAAKVTVAMSVAMTRWRSGKLLTESVAWPFFASKLTCFTYLSTRLSRARIVITANFLEAAARCNGVFPSRSRSFMRPTSFGIWRMLFTMSALSAITAI</sequence>
<protein>
    <recommendedName>
        <fullName evidence="3">tRNA (adenine(58)-N(1))-methyltransferase non-catalytic subunit TRM6</fullName>
    </recommendedName>
    <alternativeName>
        <fullName evidence="6">tRNA(m1A58)-methyltransferase subunit TRM6</fullName>
    </alternativeName>
</protein>
<evidence type="ECO:0000256" key="5">
    <source>
        <dbReference type="ARBA" id="ARBA00023242"/>
    </source>
</evidence>
<organism evidence="8 9">
    <name type="scientific">Dillenia turbinata</name>
    <dbReference type="NCBI Taxonomy" id="194707"/>
    <lineage>
        <taxon>Eukaryota</taxon>
        <taxon>Viridiplantae</taxon>
        <taxon>Streptophyta</taxon>
        <taxon>Embryophyta</taxon>
        <taxon>Tracheophyta</taxon>
        <taxon>Spermatophyta</taxon>
        <taxon>Magnoliopsida</taxon>
        <taxon>eudicotyledons</taxon>
        <taxon>Gunneridae</taxon>
        <taxon>Pentapetalae</taxon>
        <taxon>Dilleniales</taxon>
        <taxon>Dilleniaceae</taxon>
        <taxon>Dillenia</taxon>
    </lineage>
</organism>
<evidence type="ECO:0000256" key="2">
    <source>
        <dbReference type="ARBA" id="ARBA00008320"/>
    </source>
</evidence>
<dbReference type="AlphaFoldDB" id="A0AAN8UGY4"/>
<keyword evidence="5" id="KW-0539">Nucleus</keyword>
<reference evidence="8 9" key="1">
    <citation type="submission" date="2023-12" db="EMBL/GenBank/DDBJ databases">
        <title>A high-quality genome assembly for Dillenia turbinata (Dilleniales).</title>
        <authorList>
            <person name="Chanderbali A."/>
        </authorList>
    </citation>
    <scope>NUCLEOTIDE SEQUENCE [LARGE SCALE GENOMIC DNA]</scope>
    <source>
        <strain evidence="8">LSX21</strain>
        <tissue evidence="8">Leaf</tissue>
    </source>
</reference>
<dbReference type="Pfam" id="PF04189">
    <property type="entry name" value="Gcd10p"/>
    <property type="match status" value="1"/>
</dbReference>
<dbReference type="InterPro" id="IPR029149">
    <property type="entry name" value="Creatin/AminoP/Spt16_N"/>
</dbReference>
<evidence type="ECO:0000256" key="7">
    <source>
        <dbReference type="SAM" id="SignalP"/>
    </source>
</evidence>
<dbReference type="GO" id="GO:0005634">
    <property type="term" value="C:nucleus"/>
    <property type="evidence" value="ECO:0007669"/>
    <property type="project" value="UniProtKB-SubCell"/>
</dbReference>
<gene>
    <name evidence="8" type="ORF">RJ641_020512</name>
</gene>
<evidence type="ECO:0000256" key="6">
    <source>
        <dbReference type="ARBA" id="ARBA00032319"/>
    </source>
</evidence>
<feature type="chain" id="PRO_5043021342" description="tRNA (adenine(58)-N(1))-methyltransferase non-catalytic subunit TRM6" evidence="7">
    <location>
        <begin position="23"/>
        <end position="429"/>
    </location>
</feature>
<evidence type="ECO:0000256" key="4">
    <source>
        <dbReference type="ARBA" id="ARBA00022694"/>
    </source>
</evidence>
<dbReference type="GO" id="GO:0030488">
    <property type="term" value="P:tRNA methylation"/>
    <property type="evidence" value="ECO:0007669"/>
    <property type="project" value="InterPro"/>
</dbReference>
<proteinExistence type="inferred from homology"/>
<keyword evidence="7" id="KW-0732">Signal</keyword>
<evidence type="ECO:0000313" key="8">
    <source>
        <dbReference type="EMBL" id="KAK6915395.1"/>
    </source>
</evidence>
<feature type="signal peptide" evidence="7">
    <location>
        <begin position="1"/>
        <end position="22"/>
    </location>
</feature>
<comment type="similarity">
    <text evidence="2">Belongs to the TRM6/GCD10 family.</text>
</comment>
<comment type="subcellular location">
    <subcellularLocation>
        <location evidence="1">Nucleus</location>
    </subcellularLocation>
</comment>
<accession>A0AAN8UGY4</accession>
<keyword evidence="4" id="KW-0819">tRNA processing</keyword>
<dbReference type="GO" id="GO:0031515">
    <property type="term" value="C:tRNA (m1A) methyltransferase complex"/>
    <property type="evidence" value="ECO:0007669"/>
    <property type="project" value="InterPro"/>
</dbReference>
<evidence type="ECO:0000256" key="1">
    <source>
        <dbReference type="ARBA" id="ARBA00004123"/>
    </source>
</evidence>
<dbReference type="EMBL" id="JBAMMX010000025">
    <property type="protein sequence ID" value="KAK6915395.1"/>
    <property type="molecule type" value="Genomic_DNA"/>
</dbReference>
<dbReference type="InterPro" id="IPR017423">
    <property type="entry name" value="TRM6"/>
</dbReference>
<comment type="caution">
    <text evidence="8">The sequence shown here is derived from an EMBL/GenBank/DDBJ whole genome shotgun (WGS) entry which is preliminary data.</text>
</comment>
<dbReference type="Gene3D" id="3.40.350.10">
    <property type="entry name" value="Creatinase/prolidase N-terminal domain"/>
    <property type="match status" value="1"/>
</dbReference>
<dbReference type="Proteomes" id="UP001370490">
    <property type="component" value="Unassembled WGS sequence"/>
</dbReference>
<keyword evidence="9" id="KW-1185">Reference proteome</keyword>
<evidence type="ECO:0000256" key="3">
    <source>
        <dbReference type="ARBA" id="ARBA00021704"/>
    </source>
</evidence>
<dbReference type="PANTHER" id="PTHR12945:SF0">
    <property type="entry name" value="TRNA (ADENINE(58)-N(1))-METHYLTRANSFERASE NON-CATALYTIC SUBUNIT TRM6"/>
    <property type="match status" value="1"/>
</dbReference>